<comment type="similarity">
    <text evidence="3">Belongs to the peptidase M23B family.</text>
</comment>
<evidence type="ECO:0000256" key="4">
    <source>
        <dbReference type="ARBA" id="ARBA00012322"/>
    </source>
</evidence>
<dbReference type="InterPro" id="IPR016047">
    <property type="entry name" value="M23ase_b-sheet_dom"/>
</dbReference>
<dbReference type="Pfam" id="PF01551">
    <property type="entry name" value="Peptidase_M23"/>
    <property type="match status" value="1"/>
</dbReference>
<sequence>MKDGCHYDKATKTYFGNNYHFLSLLFTIIYIDDIQKWFNQYTDKLTQNHKGKGHSKWEDFFRGSRITETFGKYQHSPFDGKHYGIDFALPKGTPIKAPTNGKVTRIFNNELGGKVLQIAEDNGEYHQWYLHLDKYNVKVGDRVKAGDIIAYSGNTGKQTTGAHLHFQRMKGGVGNAYAEDPKPFIDQLPDGERSLYDL</sequence>
<dbReference type="Proteomes" id="UP000254502">
    <property type="component" value="Unassembled WGS sequence"/>
</dbReference>
<dbReference type="GO" id="GO:0004222">
    <property type="term" value="F:metalloendopeptidase activity"/>
    <property type="evidence" value="ECO:0007669"/>
    <property type="project" value="TreeGrafter"/>
</dbReference>
<dbReference type="PANTHER" id="PTHR21666">
    <property type="entry name" value="PEPTIDASE-RELATED"/>
    <property type="match status" value="1"/>
</dbReference>
<dbReference type="InterPro" id="IPR050570">
    <property type="entry name" value="Cell_wall_metabolism_enzyme"/>
</dbReference>
<accession>A0A380DNQ9</accession>
<comment type="catalytic activity">
    <reaction evidence="1">
        <text>Hydrolysis of the -Gly-|-Gly- bond in the pentaglycine inter-peptide link joining staphylococcal cell wall peptidoglycans.</text>
        <dbReference type="EC" id="3.4.24.75"/>
    </reaction>
</comment>
<name>A0A380DNQ9_STAAU</name>
<dbReference type="EC" id="3.4.24.75" evidence="4"/>
<evidence type="ECO:0000313" key="8">
    <source>
        <dbReference type="Proteomes" id="UP000254502"/>
    </source>
</evidence>
<keyword evidence="5" id="KW-0482">Metalloprotease</keyword>
<dbReference type="CDD" id="cd12797">
    <property type="entry name" value="M23_peptidase"/>
    <property type="match status" value="1"/>
</dbReference>
<evidence type="ECO:0000259" key="6">
    <source>
        <dbReference type="Pfam" id="PF01551"/>
    </source>
</evidence>
<dbReference type="InterPro" id="IPR011055">
    <property type="entry name" value="Dup_hybrid_motif"/>
</dbReference>
<gene>
    <name evidence="7" type="primary">lytM_2</name>
    <name evidence="7" type="ORF">NCTC5664_00690</name>
</gene>
<proteinExistence type="inferred from homology"/>
<keyword evidence="7" id="KW-0378">Hydrolase</keyword>
<evidence type="ECO:0000256" key="2">
    <source>
        <dbReference type="ARBA" id="ARBA00001947"/>
    </source>
</evidence>
<comment type="cofactor">
    <cofactor evidence="2">
        <name>Zn(2+)</name>
        <dbReference type="ChEBI" id="CHEBI:29105"/>
    </cofactor>
</comment>
<evidence type="ECO:0000256" key="3">
    <source>
        <dbReference type="ARBA" id="ARBA00006646"/>
    </source>
</evidence>
<dbReference type="EMBL" id="UHAQ01000002">
    <property type="protein sequence ID" value="SUK36502.1"/>
    <property type="molecule type" value="Genomic_DNA"/>
</dbReference>
<reference evidence="7 8" key="1">
    <citation type="submission" date="2018-06" db="EMBL/GenBank/DDBJ databases">
        <authorList>
            <consortium name="Pathogen Informatics"/>
            <person name="Doyle S."/>
        </authorList>
    </citation>
    <scope>NUCLEOTIDE SEQUENCE [LARGE SCALE GENOMIC DNA]</scope>
    <source>
        <strain evidence="7 8">NCTC5664</strain>
    </source>
</reference>
<dbReference type="Gene3D" id="2.70.70.10">
    <property type="entry name" value="Glucose Permease (Domain IIA)"/>
    <property type="match status" value="1"/>
</dbReference>
<keyword evidence="5" id="KW-0645">Protease</keyword>
<evidence type="ECO:0000313" key="7">
    <source>
        <dbReference type="EMBL" id="SUK36502.1"/>
    </source>
</evidence>
<protein>
    <recommendedName>
        <fullName evidence="4">lysostaphin</fullName>
        <ecNumber evidence="4">3.4.24.75</ecNumber>
    </recommendedName>
</protein>
<dbReference type="SUPFAM" id="SSF51261">
    <property type="entry name" value="Duplicated hybrid motif"/>
    <property type="match status" value="1"/>
</dbReference>
<dbReference type="GO" id="GO:0006508">
    <property type="term" value="P:proteolysis"/>
    <property type="evidence" value="ECO:0007669"/>
    <property type="project" value="UniProtKB-KW"/>
</dbReference>
<dbReference type="AlphaFoldDB" id="A0A380DNQ9"/>
<organism evidence="7 8">
    <name type="scientific">Staphylococcus aureus</name>
    <dbReference type="NCBI Taxonomy" id="1280"/>
    <lineage>
        <taxon>Bacteria</taxon>
        <taxon>Bacillati</taxon>
        <taxon>Bacillota</taxon>
        <taxon>Bacilli</taxon>
        <taxon>Bacillales</taxon>
        <taxon>Staphylococcaceae</taxon>
        <taxon>Staphylococcus</taxon>
    </lineage>
</organism>
<feature type="domain" description="M23ase beta-sheet core" evidence="6">
    <location>
        <begin position="81"/>
        <end position="172"/>
    </location>
</feature>
<evidence type="ECO:0000256" key="1">
    <source>
        <dbReference type="ARBA" id="ARBA00001667"/>
    </source>
</evidence>
<dbReference type="PANTHER" id="PTHR21666:SF270">
    <property type="entry name" value="MUREIN HYDROLASE ACTIVATOR ENVC"/>
    <property type="match status" value="1"/>
</dbReference>
<evidence type="ECO:0000256" key="5">
    <source>
        <dbReference type="ARBA" id="ARBA00023049"/>
    </source>
</evidence>